<dbReference type="Proteomes" id="UP000186698">
    <property type="component" value="Chromosome 7S"/>
</dbReference>
<keyword evidence="2" id="KW-1185">Reference proteome</keyword>
<dbReference type="RefSeq" id="XP_041427171.1">
    <property type="nucleotide sequence ID" value="XM_041571237.1"/>
</dbReference>
<reference evidence="3" key="1">
    <citation type="submission" date="2025-08" db="UniProtKB">
        <authorList>
            <consortium name="RefSeq"/>
        </authorList>
    </citation>
    <scope>IDENTIFICATION</scope>
    <source>
        <strain evidence="3">J_2021</strain>
        <tissue evidence="3">Erythrocytes</tissue>
    </source>
</reference>
<dbReference type="GeneID" id="121396374"/>
<name>A0A8J1LCG4_XENLA</name>
<keyword evidence="1" id="KW-1133">Transmembrane helix</keyword>
<evidence type="ECO:0000256" key="1">
    <source>
        <dbReference type="SAM" id="Phobius"/>
    </source>
</evidence>
<keyword evidence="1" id="KW-0472">Membrane</keyword>
<dbReference type="SUPFAM" id="SSF58069">
    <property type="entry name" value="Virus ectodomain"/>
    <property type="match status" value="1"/>
</dbReference>
<dbReference type="OrthoDB" id="9838443at2759"/>
<dbReference type="AlphaFoldDB" id="A0A8J1LCG4"/>
<dbReference type="KEGG" id="xla:121396374"/>
<protein>
    <submittedName>
        <fullName evidence="3">Uncharacterized protein LOC121396374</fullName>
    </submittedName>
</protein>
<evidence type="ECO:0000313" key="3">
    <source>
        <dbReference type="RefSeq" id="XP_041427171.1"/>
    </source>
</evidence>
<evidence type="ECO:0000313" key="2">
    <source>
        <dbReference type="Proteomes" id="UP000186698"/>
    </source>
</evidence>
<dbReference type="Gene3D" id="1.10.287.210">
    <property type="match status" value="1"/>
</dbReference>
<feature type="transmembrane region" description="Helical" evidence="1">
    <location>
        <begin position="315"/>
        <end position="340"/>
    </location>
</feature>
<dbReference type="Pfam" id="PF00429">
    <property type="entry name" value="TLV_coat"/>
    <property type="match status" value="1"/>
</dbReference>
<organism evidence="2 3">
    <name type="scientific">Xenopus laevis</name>
    <name type="common">African clawed frog</name>
    <dbReference type="NCBI Taxonomy" id="8355"/>
    <lineage>
        <taxon>Eukaryota</taxon>
        <taxon>Metazoa</taxon>
        <taxon>Chordata</taxon>
        <taxon>Craniata</taxon>
        <taxon>Vertebrata</taxon>
        <taxon>Euteleostomi</taxon>
        <taxon>Amphibia</taxon>
        <taxon>Batrachia</taxon>
        <taxon>Anura</taxon>
        <taxon>Pipoidea</taxon>
        <taxon>Pipidae</taxon>
        <taxon>Xenopodinae</taxon>
        <taxon>Xenopus</taxon>
        <taxon>Xenopus</taxon>
    </lineage>
</organism>
<gene>
    <name evidence="3" type="primary">LOC121396374</name>
</gene>
<proteinExistence type="predicted"/>
<feature type="transmembrane region" description="Helical" evidence="1">
    <location>
        <begin position="56"/>
        <end position="77"/>
    </location>
</feature>
<sequence>MGAITGNRSTLKEKEVLPMRTEKLFPKMVVGFPGRSTILWPYAIFAPGNGGRVCQILILAGLVFLIVMLTTTCVYQPQDLPWCEQSSDQINGSRERSKRALSLQGDNLWEYMTKDVLNTSYMCLKDVLSAGELIETCFIAIPTPTTVLTATFQRKYNDSNVEDSDTETYIPVYAYVADQNATRKMKKSFLSLITHHITAADVCYNMTCDSVKIPACIMVKSINATSKAIASLLADFGDIRNAVVQNRAAIDYLLFKHNHGCQYFKGMCCFNLSDHSHAINQQLGILHSLVTNITEHKDEGWWDWLTSWIPDVGGWVQTVIEVVLVVIFCLIIIQCLPSLISMCTQKQQKSITF</sequence>
<dbReference type="InterPro" id="IPR018154">
    <property type="entry name" value="TLV/ENV_coat_polyprotein"/>
</dbReference>
<dbReference type="PANTHER" id="PTHR10424">
    <property type="entry name" value="VIRAL ENVELOPE PROTEIN"/>
    <property type="match status" value="1"/>
</dbReference>
<keyword evidence="1" id="KW-0812">Transmembrane</keyword>
<accession>A0A8J1LCG4</accession>